<protein>
    <submittedName>
        <fullName evidence="2">PIN domain-like protein</fullName>
    </submittedName>
</protein>
<name>A0A5C3NDD5_9AGAM</name>
<dbReference type="OrthoDB" id="2959108at2759"/>
<dbReference type="InterPro" id="IPR036279">
    <property type="entry name" value="5-3_exonuclease_C_sf"/>
</dbReference>
<dbReference type="CDD" id="cd09870">
    <property type="entry name" value="PIN_YEN1"/>
    <property type="match status" value="1"/>
</dbReference>
<dbReference type="SUPFAM" id="SSF88723">
    <property type="entry name" value="PIN domain-like"/>
    <property type="match status" value="1"/>
</dbReference>
<dbReference type="AlphaFoldDB" id="A0A5C3NDD5"/>
<dbReference type="Gene3D" id="3.40.50.1010">
    <property type="entry name" value="5'-nuclease"/>
    <property type="match status" value="2"/>
</dbReference>
<dbReference type="PRINTS" id="PR00853">
    <property type="entry name" value="XPGRADSUPER"/>
</dbReference>
<evidence type="ECO:0000259" key="1">
    <source>
        <dbReference type="SMART" id="SM00484"/>
    </source>
</evidence>
<dbReference type="PANTHER" id="PTHR11081:SF75">
    <property type="entry name" value="ENDONUCLEASE, PUTATIVE (AFU_ORTHOLOGUE AFUA_3G13260)-RELATED"/>
    <property type="match status" value="1"/>
</dbReference>
<accession>A0A5C3NDD5</accession>
<dbReference type="SMART" id="SM00484">
    <property type="entry name" value="XPGI"/>
    <property type="match status" value="1"/>
</dbReference>
<organism evidence="2 3">
    <name type="scientific">Heliocybe sulcata</name>
    <dbReference type="NCBI Taxonomy" id="5364"/>
    <lineage>
        <taxon>Eukaryota</taxon>
        <taxon>Fungi</taxon>
        <taxon>Dikarya</taxon>
        <taxon>Basidiomycota</taxon>
        <taxon>Agaricomycotina</taxon>
        <taxon>Agaricomycetes</taxon>
        <taxon>Gloeophyllales</taxon>
        <taxon>Gloeophyllaceae</taxon>
        <taxon>Heliocybe</taxon>
    </lineage>
</organism>
<sequence length="467" mass="51478">MGVPKLWDILQTTRTSVSLAETVVNSRYDSVNTSPSRSYTVGVDASIWFNQLVTRFQLCHAQRGENPELWAILFRLSRFAKVPGLTLWIVFDGPGRLRFKRGKKVVATPHWLTKGVEELVTAFGFHHHMAPGEAEAELAELNCRGYIDAILTEDGDALVFGALQVLRSNPHSHTPHDGFLAYTSEAIQHSPLYPLSQGGLLLVAVLAGGDYDKTGLAKCGPRIAQKLAQYGLGDILYTAATTLSREGLIAYLPGWRDMLRFTLLSDPLGKLGQTYTSIASNIKDTFPNPDVIRAYALPLTSFRSSSLSTVLPSSAPQPIDIAALTRLCERWFTWGSPTGIIQQFRDKVWPAVFARNLSEEVLRNEARRAGRPVSNHTGYTLHGNFTIKHYTLTSTFTVALGLSAYQVDYETSDLEAIVRSSVLGLRVDEGQAQLSATRTKCWVPALVLEEAFPALTHDFCSGRGLCH</sequence>
<dbReference type="PANTHER" id="PTHR11081">
    <property type="entry name" value="FLAP ENDONUCLEASE FAMILY MEMBER"/>
    <property type="match status" value="1"/>
</dbReference>
<dbReference type="GO" id="GO:0017108">
    <property type="term" value="F:5'-flap endonuclease activity"/>
    <property type="evidence" value="ECO:0007669"/>
    <property type="project" value="TreeGrafter"/>
</dbReference>
<evidence type="ECO:0000313" key="2">
    <source>
        <dbReference type="EMBL" id="TFK55363.1"/>
    </source>
</evidence>
<dbReference type="InterPro" id="IPR029060">
    <property type="entry name" value="PIN-like_dom_sf"/>
</dbReference>
<proteinExistence type="predicted"/>
<dbReference type="SUPFAM" id="SSF47807">
    <property type="entry name" value="5' to 3' exonuclease, C-terminal subdomain"/>
    <property type="match status" value="1"/>
</dbReference>
<keyword evidence="3" id="KW-1185">Reference proteome</keyword>
<feature type="domain" description="XPG-I" evidence="1">
    <location>
        <begin position="121"/>
        <end position="192"/>
    </location>
</feature>
<dbReference type="Pfam" id="PF00867">
    <property type="entry name" value="XPG_I"/>
    <property type="match status" value="1"/>
</dbReference>
<dbReference type="STRING" id="5364.A0A5C3NDD5"/>
<evidence type="ECO:0000313" key="3">
    <source>
        <dbReference type="Proteomes" id="UP000305948"/>
    </source>
</evidence>
<dbReference type="EMBL" id="ML213504">
    <property type="protein sequence ID" value="TFK55363.1"/>
    <property type="molecule type" value="Genomic_DNA"/>
</dbReference>
<dbReference type="InterPro" id="IPR006086">
    <property type="entry name" value="XPG-I_dom"/>
</dbReference>
<reference evidence="2 3" key="1">
    <citation type="journal article" date="2019" name="Nat. Ecol. Evol.">
        <title>Megaphylogeny resolves global patterns of mushroom evolution.</title>
        <authorList>
            <person name="Varga T."/>
            <person name="Krizsan K."/>
            <person name="Foldi C."/>
            <person name="Dima B."/>
            <person name="Sanchez-Garcia M."/>
            <person name="Sanchez-Ramirez S."/>
            <person name="Szollosi G.J."/>
            <person name="Szarkandi J.G."/>
            <person name="Papp V."/>
            <person name="Albert L."/>
            <person name="Andreopoulos W."/>
            <person name="Angelini C."/>
            <person name="Antonin V."/>
            <person name="Barry K.W."/>
            <person name="Bougher N.L."/>
            <person name="Buchanan P."/>
            <person name="Buyck B."/>
            <person name="Bense V."/>
            <person name="Catcheside P."/>
            <person name="Chovatia M."/>
            <person name="Cooper J."/>
            <person name="Damon W."/>
            <person name="Desjardin D."/>
            <person name="Finy P."/>
            <person name="Geml J."/>
            <person name="Haridas S."/>
            <person name="Hughes K."/>
            <person name="Justo A."/>
            <person name="Karasinski D."/>
            <person name="Kautmanova I."/>
            <person name="Kiss B."/>
            <person name="Kocsube S."/>
            <person name="Kotiranta H."/>
            <person name="LaButti K.M."/>
            <person name="Lechner B.E."/>
            <person name="Liimatainen K."/>
            <person name="Lipzen A."/>
            <person name="Lukacs Z."/>
            <person name="Mihaltcheva S."/>
            <person name="Morgado L.N."/>
            <person name="Niskanen T."/>
            <person name="Noordeloos M.E."/>
            <person name="Ohm R.A."/>
            <person name="Ortiz-Santana B."/>
            <person name="Ovrebo C."/>
            <person name="Racz N."/>
            <person name="Riley R."/>
            <person name="Savchenko A."/>
            <person name="Shiryaev A."/>
            <person name="Soop K."/>
            <person name="Spirin V."/>
            <person name="Szebenyi C."/>
            <person name="Tomsovsky M."/>
            <person name="Tulloss R.E."/>
            <person name="Uehling J."/>
            <person name="Grigoriev I.V."/>
            <person name="Vagvolgyi C."/>
            <person name="Papp T."/>
            <person name="Martin F.M."/>
            <person name="Miettinen O."/>
            <person name="Hibbett D.S."/>
            <person name="Nagy L.G."/>
        </authorList>
    </citation>
    <scope>NUCLEOTIDE SEQUENCE [LARGE SCALE GENOMIC DNA]</scope>
    <source>
        <strain evidence="2 3">OMC1185</strain>
    </source>
</reference>
<dbReference type="Proteomes" id="UP000305948">
    <property type="component" value="Unassembled WGS sequence"/>
</dbReference>
<dbReference type="GO" id="GO:0006281">
    <property type="term" value="P:DNA repair"/>
    <property type="evidence" value="ECO:0007669"/>
    <property type="project" value="UniProtKB-ARBA"/>
</dbReference>
<gene>
    <name evidence="2" type="ORF">OE88DRAFT_1731065</name>
</gene>
<dbReference type="InterPro" id="IPR006084">
    <property type="entry name" value="XPG/Rad2"/>
</dbReference>